<accession>A0A8X7RUK5</accession>
<keyword evidence="3" id="KW-1185">Reference proteome</keyword>
<dbReference type="EMBL" id="JAAMPC010000009">
    <property type="protein sequence ID" value="KAG2295444.1"/>
    <property type="molecule type" value="Genomic_DNA"/>
</dbReference>
<proteinExistence type="predicted"/>
<evidence type="ECO:0000313" key="3">
    <source>
        <dbReference type="Proteomes" id="UP000886595"/>
    </source>
</evidence>
<dbReference type="Proteomes" id="UP000886595">
    <property type="component" value="Unassembled WGS sequence"/>
</dbReference>
<evidence type="ECO:0000256" key="1">
    <source>
        <dbReference type="SAM" id="MobiDB-lite"/>
    </source>
</evidence>
<dbReference type="AlphaFoldDB" id="A0A8X7RUK5"/>
<comment type="caution">
    <text evidence="2">The sequence shown here is derived from an EMBL/GenBank/DDBJ whole genome shotgun (WGS) entry which is preliminary data.</text>
</comment>
<protein>
    <submittedName>
        <fullName evidence="2">Uncharacterized protein</fullName>
    </submittedName>
</protein>
<evidence type="ECO:0000313" key="2">
    <source>
        <dbReference type="EMBL" id="KAG2295444.1"/>
    </source>
</evidence>
<name>A0A8X7RUK5_BRACI</name>
<organism evidence="2 3">
    <name type="scientific">Brassica carinata</name>
    <name type="common">Ethiopian mustard</name>
    <name type="synonym">Abyssinian cabbage</name>
    <dbReference type="NCBI Taxonomy" id="52824"/>
    <lineage>
        <taxon>Eukaryota</taxon>
        <taxon>Viridiplantae</taxon>
        <taxon>Streptophyta</taxon>
        <taxon>Embryophyta</taxon>
        <taxon>Tracheophyta</taxon>
        <taxon>Spermatophyta</taxon>
        <taxon>Magnoliopsida</taxon>
        <taxon>eudicotyledons</taxon>
        <taxon>Gunneridae</taxon>
        <taxon>Pentapetalae</taxon>
        <taxon>rosids</taxon>
        <taxon>malvids</taxon>
        <taxon>Brassicales</taxon>
        <taxon>Brassicaceae</taxon>
        <taxon>Brassiceae</taxon>
        <taxon>Brassica</taxon>
    </lineage>
</organism>
<gene>
    <name evidence="2" type="ORF">Bca52824_042113</name>
</gene>
<feature type="region of interest" description="Disordered" evidence="1">
    <location>
        <begin position="1"/>
        <end position="64"/>
    </location>
</feature>
<feature type="compositionally biased region" description="Basic and acidic residues" evidence="1">
    <location>
        <begin position="10"/>
        <end position="19"/>
    </location>
</feature>
<sequence length="131" mass="14520">MEMTQTTDVSTEKMRKDSPENTAEMTEPFNVVAEAAPTTLNKEEQANGEGEEEANENGNPPEPQLVKITLKLMRTVDKKVDQLDGRLAPLEEFNVRGRESHGREVEVMSLLSLAISSDNSFTSPLRHSTSC</sequence>
<reference evidence="2 3" key="1">
    <citation type="submission" date="2020-02" db="EMBL/GenBank/DDBJ databases">
        <authorList>
            <person name="Ma Q."/>
            <person name="Huang Y."/>
            <person name="Song X."/>
            <person name="Pei D."/>
        </authorList>
    </citation>
    <scope>NUCLEOTIDE SEQUENCE [LARGE SCALE GENOMIC DNA]</scope>
    <source>
        <strain evidence="2">Sxm20200214</strain>
        <tissue evidence="2">Leaf</tissue>
    </source>
</reference>